<dbReference type="Proteomes" id="UP000688137">
    <property type="component" value="Unassembled WGS sequence"/>
</dbReference>
<proteinExistence type="predicted"/>
<evidence type="ECO:0000313" key="2">
    <source>
        <dbReference type="Proteomes" id="UP000688137"/>
    </source>
</evidence>
<name>A0A8S1PIG9_PARPR</name>
<evidence type="ECO:0000313" key="1">
    <source>
        <dbReference type="EMBL" id="CAD8103092.1"/>
    </source>
</evidence>
<comment type="caution">
    <text evidence="1">The sequence shown here is derived from an EMBL/GenBank/DDBJ whole genome shotgun (WGS) entry which is preliminary data.</text>
</comment>
<sequence length="148" mass="18019">MSRQEFQNYQQQQSAQSFKQESEYSIYSKVILGDGIPYIKENGKTIKDMAKVFKYIQMVLFLKEFGKIIELLEKQQKLMVTQQTVLLKIIKLFRVQKPYYKKTQNIYLINNWRKFILQKKQHNQYKQIQSFNASFQMELNMMDKYKMK</sequence>
<keyword evidence="2" id="KW-1185">Reference proteome</keyword>
<reference evidence="1" key="1">
    <citation type="submission" date="2021-01" db="EMBL/GenBank/DDBJ databases">
        <authorList>
            <consortium name="Genoscope - CEA"/>
            <person name="William W."/>
        </authorList>
    </citation>
    <scope>NUCLEOTIDE SEQUENCE</scope>
</reference>
<gene>
    <name evidence="1" type="ORF">PPRIM_AZ9-3.1.T1200028</name>
</gene>
<dbReference type="AlphaFoldDB" id="A0A8S1PIG9"/>
<organism evidence="1 2">
    <name type="scientific">Paramecium primaurelia</name>
    <dbReference type="NCBI Taxonomy" id="5886"/>
    <lineage>
        <taxon>Eukaryota</taxon>
        <taxon>Sar</taxon>
        <taxon>Alveolata</taxon>
        <taxon>Ciliophora</taxon>
        <taxon>Intramacronucleata</taxon>
        <taxon>Oligohymenophorea</taxon>
        <taxon>Peniculida</taxon>
        <taxon>Parameciidae</taxon>
        <taxon>Paramecium</taxon>
    </lineage>
</organism>
<accession>A0A8S1PIG9</accession>
<protein>
    <submittedName>
        <fullName evidence="1">Uncharacterized protein</fullName>
    </submittedName>
</protein>
<dbReference type="EMBL" id="CAJJDM010000123">
    <property type="protein sequence ID" value="CAD8103092.1"/>
    <property type="molecule type" value="Genomic_DNA"/>
</dbReference>